<dbReference type="PANTHER" id="PTHR30589:SF0">
    <property type="entry name" value="PHOSPHATIDYLGLYCEROL--PROLIPOPROTEIN DIACYLGLYCERYL TRANSFERASE"/>
    <property type="match status" value="1"/>
</dbReference>
<proteinExistence type="inferred from homology"/>
<comment type="catalytic activity">
    <reaction evidence="7">
        <text>L-cysteinyl-[prolipoprotein] + a 1,2-diacyl-sn-glycero-3-phospho-(1'-sn-glycerol) = an S-1,2-diacyl-sn-glyceryl-L-cysteinyl-[prolipoprotein] + sn-glycerol 1-phosphate + H(+)</text>
        <dbReference type="Rhea" id="RHEA:56712"/>
        <dbReference type="Rhea" id="RHEA-COMP:14679"/>
        <dbReference type="Rhea" id="RHEA-COMP:14680"/>
        <dbReference type="ChEBI" id="CHEBI:15378"/>
        <dbReference type="ChEBI" id="CHEBI:29950"/>
        <dbReference type="ChEBI" id="CHEBI:57685"/>
        <dbReference type="ChEBI" id="CHEBI:64716"/>
        <dbReference type="ChEBI" id="CHEBI:140658"/>
        <dbReference type="EC" id="2.5.1.145"/>
    </reaction>
</comment>
<evidence type="ECO:0000256" key="1">
    <source>
        <dbReference type="ARBA" id="ARBA00007150"/>
    </source>
</evidence>
<evidence type="ECO:0000256" key="5">
    <source>
        <dbReference type="ARBA" id="ARBA00022989"/>
    </source>
</evidence>
<comment type="pathway">
    <text evidence="7">Protein modification; lipoprotein biosynthesis (diacylglyceryl transfer).</text>
</comment>
<dbReference type="AlphaFoldDB" id="A0A4P6YT96"/>
<protein>
    <recommendedName>
        <fullName evidence="7">Phosphatidylglycerol--prolipoprotein diacylglyceryl transferase</fullName>
        <ecNumber evidence="7">2.5.1.145</ecNumber>
    </recommendedName>
</protein>
<feature type="transmembrane region" description="Helical" evidence="7">
    <location>
        <begin position="117"/>
        <end position="135"/>
    </location>
</feature>
<dbReference type="UniPathway" id="UPA00664"/>
<dbReference type="EC" id="2.5.1.145" evidence="7"/>
<evidence type="ECO:0000256" key="7">
    <source>
        <dbReference type="HAMAP-Rule" id="MF_01147"/>
    </source>
</evidence>
<reference evidence="9" key="1">
    <citation type="submission" date="2019-03" db="EMBL/GenBank/DDBJ databases">
        <title>Weissella sp. 26KH-42 Genome sequencing.</title>
        <authorList>
            <person name="Heo J."/>
            <person name="Kim S.-J."/>
            <person name="Kim J.-S."/>
            <person name="Hong S.-B."/>
            <person name="Kwon S.-W."/>
        </authorList>
    </citation>
    <scope>NUCLEOTIDE SEQUENCE [LARGE SCALE GENOMIC DNA]</scope>
    <source>
        <strain evidence="9">26KH-42</strain>
    </source>
</reference>
<evidence type="ECO:0000256" key="6">
    <source>
        <dbReference type="ARBA" id="ARBA00023136"/>
    </source>
</evidence>
<dbReference type="Pfam" id="PF01790">
    <property type="entry name" value="LGT"/>
    <property type="match status" value="1"/>
</dbReference>
<gene>
    <name evidence="7" type="primary">lgt</name>
    <name evidence="8" type="ORF">EQG49_05180</name>
</gene>
<keyword evidence="8" id="KW-0449">Lipoprotein</keyword>
<dbReference type="GO" id="GO:0008961">
    <property type="term" value="F:phosphatidylglycerol-prolipoprotein diacylglyceryl transferase activity"/>
    <property type="evidence" value="ECO:0007669"/>
    <property type="project" value="UniProtKB-UniRule"/>
</dbReference>
<keyword evidence="3 7" id="KW-0808">Transferase</keyword>
<feature type="transmembrane region" description="Helical" evidence="7">
    <location>
        <begin position="93"/>
        <end position="110"/>
    </location>
</feature>
<dbReference type="HAMAP" id="MF_01147">
    <property type="entry name" value="Lgt"/>
    <property type="match status" value="1"/>
</dbReference>
<evidence type="ECO:0000313" key="8">
    <source>
        <dbReference type="EMBL" id="QBO35892.1"/>
    </source>
</evidence>
<keyword evidence="4 7" id="KW-0812">Transmembrane</keyword>
<evidence type="ECO:0000256" key="2">
    <source>
        <dbReference type="ARBA" id="ARBA00022475"/>
    </source>
</evidence>
<feature type="binding site" evidence="7">
    <location>
        <position position="136"/>
    </location>
    <ligand>
        <name>a 1,2-diacyl-sn-glycero-3-phospho-(1'-sn-glycerol)</name>
        <dbReference type="ChEBI" id="CHEBI:64716"/>
    </ligand>
</feature>
<keyword evidence="6 7" id="KW-0472">Membrane</keyword>
<dbReference type="PANTHER" id="PTHR30589">
    <property type="entry name" value="PROLIPOPROTEIN DIACYLGLYCERYL TRANSFERASE"/>
    <property type="match status" value="1"/>
</dbReference>
<keyword evidence="9" id="KW-1185">Reference proteome</keyword>
<evidence type="ECO:0000313" key="9">
    <source>
        <dbReference type="Proteomes" id="UP000292886"/>
    </source>
</evidence>
<keyword evidence="2 7" id="KW-1003">Cell membrane</keyword>
<keyword evidence="5 7" id="KW-1133">Transmembrane helix</keyword>
<feature type="transmembrane region" description="Helical" evidence="7">
    <location>
        <begin position="51"/>
        <end position="73"/>
    </location>
</feature>
<feature type="transmembrane region" description="Helical" evidence="7">
    <location>
        <begin position="208"/>
        <end position="223"/>
    </location>
</feature>
<name>A0A4P6YT96_9LACO</name>
<dbReference type="OrthoDB" id="871140at2"/>
<evidence type="ECO:0000256" key="4">
    <source>
        <dbReference type="ARBA" id="ARBA00022692"/>
    </source>
</evidence>
<dbReference type="GO" id="GO:0042158">
    <property type="term" value="P:lipoprotein biosynthetic process"/>
    <property type="evidence" value="ECO:0007669"/>
    <property type="project" value="UniProtKB-UniRule"/>
</dbReference>
<feature type="transmembrane region" description="Helical" evidence="7">
    <location>
        <begin position="178"/>
        <end position="196"/>
    </location>
</feature>
<sequence length="279" mass="32106">MDLLAALNPIALRLGPIQVHWYGVIIASAVVIAVTLSVREAKRRGLVADDVYDAILWALPVALIFARAYYVLFEWSYYKQHLSEIPAIWDGGIAIYGSLIGGLIMIILVTRHKFISTWLFLDIITPTVILAQGIGRWGNFMNQEAFGGVVNKSFLTDLHLPTFIINQMFINGQYRMPTYLWESLWDIAGFIVLISLRHRKHLFKQGEVLFSYLIWYSFGRFFIEGMRTDSLYLPFAGLRVSQLLSAIIFVVAITLWIYRRKTQPDNRWYLDGHSILQNK</sequence>
<dbReference type="PROSITE" id="PS01311">
    <property type="entry name" value="LGT"/>
    <property type="match status" value="1"/>
</dbReference>
<dbReference type="KEGG" id="wei:EQG49_05180"/>
<dbReference type="NCBIfam" id="TIGR00544">
    <property type="entry name" value="lgt"/>
    <property type="match status" value="1"/>
</dbReference>
<dbReference type="EMBL" id="CP037940">
    <property type="protein sequence ID" value="QBO35892.1"/>
    <property type="molecule type" value="Genomic_DNA"/>
</dbReference>
<comment type="similarity">
    <text evidence="1 7">Belongs to the Lgt family.</text>
</comment>
<evidence type="ECO:0000256" key="3">
    <source>
        <dbReference type="ARBA" id="ARBA00022679"/>
    </source>
</evidence>
<keyword evidence="8" id="KW-0328">Glycosyltransferase</keyword>
<feature type="transmembrane region" description="Helical" evidence="7">
    <location>
        <begin position="235"/>
        <end position="258"/>
    </location>
</feature>
<dbReference type="GO" id="GO:0005886">
    <property type="term" value="C:plasma membrane"/>
    <property type="evidence" value="ECO:0007669"/>
    <property type="project" value="UniProtKB-SubCell"/>
</dbReference>
<organism evidence="8 9">
    <name type="scientific">Periweissella cryptocerci</name>
    <dbReference type="NCBI Taxonomy" id="2506420"/>
    <lineage>
        <taxon>Bacteria</taxon>
        <taxon>Bacillati</taxon>
        <taxon>Bacillota</taxon>
        <taxon>Bacilli</taxon>
        <taxon>Lactobacillales</taxon>
        <taxon>Lactobacillaceae</taxon>
        <taxon>Periweissella</taxon>
    </lineage>
</organism>
<accession>A0A4P6YT96</accession>
<feature type="transmembrane region" description="Helical" evidence="7">
    <location>
        <begin position="20"/>
        <end position="39"/>
    </location>
</feature>
<dbReference type="Proteomes" id="UP000292886">
    <property type="component" value="Chromosome"/>
</dbReference>
<comment type="subcellular location">
    <subcellularLocation>
        <location evidence="7">Cell membrane</location>
        <topology evidence="7">Multi-pass membrane protein</topology>
    </subcellularLocation>
</comment>
<dbReference type="InterPro" id="IPR001640">
    <property type="entry name" value="Lgt"/>
</dbReference>
<comment type="function">
    <text evidence="7">Catalyzes the transfer of the diacylglyceryl group from phosphatidylglycerol to the sulfhydryl group of the N-terminal cysteine of a prolipoprotein, the first step in the formation of mature lipoproteins.</text>
</comment>
<dbReference type="RefSeq" id="WP_133362971.1">
    <property type="nucleotide sequence ID" value="NZ_CP037940.1"/>
</dbReference>